<dbReference type="AlphaFoldDB" id="A0A3S4HHV6"/>
<gene>
    <name evidence="3" type="ORF">NCTC9695_02778</name>
</gene>
<keyword evidence="2" id="KW-0732">Signal</keyword>
<proteinExistence type="predicted"/>
<sequence length="71" mass="7215">MKRLLISAAIAALPGMAMADAKADEIARLKAQMQKLQQQMAELQKAVEAATAPAGGQKAAAAAAARTPTPS</sequence>
<feature type="region of interest" description="Disordered" evidence="1">
    <location>
        <begin position="51"/>
        <end position="71"/>
    </location>
</feature>
<protein>
    <submittedName>
        <fullName evidence="3">Protein of uncharacterized function (DUF3138)</fullName>
    </submittedName>
</protein>
<feature type="chain" id="PRO_5018588558" evidence="2">
    <location>
        <begin position="20"/>
        <end position="71"/>
    </location>
</feature>
<dbReference type="Pfam" id="PF11336">
    <property type="entry name" value="DUF3138"/>
    <property type="match status" value="1"/>
</dbReference>
<evidence type="ECO:0000313" key="4">
    <source>
        <dbReference type="Proteomes" id="UP000275777"/>
    </source>
</evidence>
<dbReference type="EMBL" id="LR134182">
    <property type="protein sequence ID" value="VEB42330.1"/>
    <property type="molecule type" value="Genomic_DNA"/>
</dbReference>
<evidence type="ECO:0000256" key="1">
    <source>
        <dbReference type="SAM" id="MobiDB-lite"/>
    </source>
</evidence>
<organism evidence="3 4">
    <name type="scientific">Chromobacterium violaceum</name>
    <dbReference type="NCBI Taxonomy" id="536"/>
    <lineage>
        <taxon>Bacteria</taxon>
        <taxon>Pseudomonadati</taxon>
        <taxon>Pseudomonadota</taxon>
        <taxon>Betaproteobacteria</taxon>
        <taxon>Neisseriales</taxon>
        <taxon>Chromobacteriaceae</taxon>
        <taxon>Chromobacterium</taxon>
    </lineage>
</organism>
<dbReference type="Proteomes" id="UP000275777">
    <property type="component" value="Chromosome"/>
</dbReference>
<dbReference type="InterPro" id="IPR021485">
    <property type="entry name" value="DUF3138"/>
</dbReference>
<feature type="signal peptide" evidence="2">
    <location>
        <begin position="1"/>
        <end position="19"/>
    </location>
</feature>
<evidence type="ECO:0000313" key="3">
    <source>
        <dbReference type="EMBL" id="VEB42330.1"/>
    </source>
</evidence>
<accession>A0A3S4HHV6</accession>
<reference evidence="3 4" key="1">
    <citation type="submission" date="2018-12" db="EMBL/GenBank/DDBJ databases">
        <authorList>
            <consortium name="Pathogen Informatics"/>
        </authorList>
    </citation>
    <scope>NUCLEOTIDE SEQUENCE [LARGE SCALE GENOMIC DNA]</scope>
    <source>
        <strain evidence="3 4">NCTC9695</strain>
    </source>
</reference>
<evidence type="ECO:0000256" key="2">
    <source>
        <dbReference type="SAM" id="SignalP"/>
    </source>
</evidence>
<name>A0A3S4HHV6_CHRVL</name>